<reference evidence="4 5" key="1">
    <citation type="submission" date="2018-11" db="EMBL/GenBank/DDBJ databases">
        <title>Whole genome sequence of Bibersteinia trehalosi strain OADDL-BT1 an multidrug resistant pathogen isolate.</title>
        <authorList>
            <person name="Couger M."/>
            <person name="Ramachandran A."/>
        </authorList>
    </citation>
    <scope>NUCLEOTIDE SEQUENCE [LARGE SCALE GENOMIC DNA]</scope>
    <source>
        <strain evidence="4 5">OADDL-BT1</strain>
    </source>
</reference>
<evidence type="ECO:0000256" key="1">
    <source>
        <dbReference type="ARBA" id="ARBA00022908"/>
    </source>
</evidence>
<dbReference type="PANTHER" id="PTHR30349:SF93">
    <property type="entry name" value="FELS-2 PROPHAGE PROTEIN"/>
    <property type="match status" value="1"/>
</dbReference>
<feature type="domain" description="Tyr recombinase" evidence="3">
    <location>
        <begin position="171"/>
        <end position="330"/>
    </location>
</feature>
<dbReference type="InterPro" id="IPR011010">
    <property type="entry name" value="DNA_brk_join_enz"/>
</dbReference>
<keyword evidence="1" id="KW-0229">DNA integration</keyword>
<dbReference type="GO" id="GO:0003677">
    <property type="term" value="F:DNA binding"/>
    <property type="evidence" value="ECO:0007669"/>
    <property type="project" value="InterPro"/>
</dbReference>
<accession>A0A426FJ37</accession>
<evidence type="ECO:0000256" key="2">
    <source>
        <dbReference type="ARBA" id="ARBA00023172"/>
    </source>
</evidence>
<dbReference type="GO" id="GO:0015074">
    <property type="term" value="P:DNA integration"/>
    <property type="evidence" value="ECO:0007669"/>
    <property type="project" value="UniProtKB-KW"/>
</dbReference>
<name>A0A426FJ37_BIBTR</name>
<dbReference type="AlphaFoldDB" id="A0A426FJ37"/>
<keyword evidence="2" id="KW-0233">DNA recombination</keyword>
<dbReference type="SUPFAM" id="SSF56349">
    <property type="entry name" value="DNA breaking-rejoining enzymes"/>
    <property type="match status" value="1"/>
</dbReference>
<dbReference type="PANTHER" id="PTHR30349">
    <property type="entry name" value="PHAGE INTEGRASE-RELATED"/>
    <property type="match status" value="1"/>
</dbReference>
<evidence type="ECO:0000313" key="4">
    <source>
        <dbReference type="EMBL" id="RRN04785.1"/>
    </source>
</evidence>
<organism evidence="4 5">
    <name type="scientific">Bibersteinia trehalosi</name>
    <name type="common">Pasteurella trehalosi</name>
    <dbReference type="NCBI Taxonomy" id="47735"/>
    <lineage>
        <taxon>Bacteria</taxon>
        <taxon>Pseudomonadati</taxon>
        <taxon>Pseudomonadota</taxon>
        <taxon>Gammaproteobacteria</taxon>
        <taxon>Pasteurellales</taxon>
        <taxon>Pasteurellaceae</taxon>
        <taxon>Bibersteinia</taxon>
    </lineage>
</organism>
<gene>
    <name evidence="4" type="ORF">EIM44_04930</name>
</gene>
<evidence type="ECO:0000259" key="3">
    <source>
        <dbReference type="PROSITE" id="PS51898"/>
    </source>
</evidence>
<dbReference type="RefSeq" id="WP_125134765.1">
    <property type="nucleotide sequence ID" value="NZ_RRUC01000015.1"/>
</dbReference>
<dbReference type="InterPro" id="IPR057084">
    <property type="entry name" value="Int_N"/>
</dbReference>
<dbReference type="GO" id="GO:0006310">
    <property type="term" value="P:DNA recombination"/>
    <property type="evidence" value="ECO:0007669"/>
    <property type="project" value="UniProtKB-KW"/>
</dbReference>
<dbReference type="CDD" id="cd00796">
    <property type="entry name" value="INT_Rci_Hp1_C"/>
    <property type="match status" value="1"/>
</dbReference>
<proteinExistence type="predicted"/>
<dbReference type="Gene3D" id="1.10.443.10">
    <property type="entry name" value="Intergrase catalytic core"/>
    <property type="match status" value="1"/>
</dbReference>
<comment type="caution">
    <text evidence="4">The sequence shown here is derived from an EMBL/GenBank/DDBJ whole genome shotgun (WGS) entry which is preliminary data.</text>
</comment>
<dbReference type="Proteomes" id="UP000276010">
    <property type="component" value="Unassembled WGS sequence"/>
</dbReference>
<dbReference type="PROSITE" id="PS51898">
    <property type="entry name" value="TYR_RECOMBINASE"/>
    <property type="match status" value="1"/>
</dbReference>
<sequence>MAVRKDESRGKWLAEAYVKGKRVRRWFDTKGEANRFFNTLKQENSPLFQVIQVQKEQPQRLSELVEMWYDLHGQTLVKGKEYKAKLLLMCDAFGNPYAKDFTVEDFAEYRKKRLSGEIVFKNAKKASTAKQSTINFEHAILKSVFNELKRFKKWSGENPLSDLKQFREKENELYFLRTDEIKRLLLACEESKCADLKIAVELCLSTGARWGEIKNLTASNVIPHKVTFTKTKGGKNRTVPIKPELYNKITMKAGKLFNVTDIAFRNAINKAGIVLPRNQLTHVLRHTFASHFMMNGGNILVLKDILGHYSITMTMIYAHFAPSHLETATSLNPIVNLDNPVAV</sequence>
<protein>
    <submittedName>
        <fullName evidence="4">Site-specific integrase</fullName>
    </submittedName>
</protein>
<dbReference type="InterPro" id="IPR002104">
    <property type="entry name" value="Integrase_catalytic"/>
</dbReference>
<dbReference type="InterPro" id="IPR050090">
    <property type="entry name" value="Tyrosine_recombinase_XerCD"/>
</dbReference>
<dbReference type="InterPro" id="IPR013762">
    <property type="entry name" value="Integrase-like_cat_sf"/>
</dbReference>
<dbReference type="Pfam" id="PF00589">
    <property type="entry name" value="Phage_integrase"/>
    <property type="match status" value="1"/>
</dbReference>
<evidence type="ECO:0000313" key="5">
    <source>
        <dbReference type="Proteomes" id="UP000276010"/>
    </source>
</evidence>
<dbReference type="EMBL" id="RRUC01000015">
    <property type="protein sequence ID" value="RRN04785.1"/>
    <property type="molecule type" value="Genomic_DNA"/>
</dbReference>
<dbReference type="Pfam" id="PF24624">
    <property type="entry name" value="Int_N"/>
    <property type="match status" value="1"/>
</dbReference>